<evidence type="ECO:0000256" key="1">
    <source>
        <dbReference type="SAM" id="MobiDB-lite"/>
    </source>
</evidence>
<evidence type="ECO:0000313" key="2">
    <source>
        <dbReference type="EMBL" id="MCD7455922.1"/>
    </source>
</evidence>
<proteinExistence type="predicted"/>
<gene>
    <name evidence="2" type="ORF">HAX54_030171</name>
</gene>
<dbReference type="Proteomes" id="UP000823775">
    <property type="component" value="Unassembled WGS sequence"/>
</dbReference>
<accession>A0ABS8SAQ2</accession>
<keyword evidence="3" id="KW-1185">Reference proteome</keyword>
<feature type="compositionally biased region" description="Low complexity" evidence="1">
    <location>
        <begin position="9"/>
        <end position="18"/>
    </location>
</feature>
<sequence length="159" mass="17266">FVSPNIPKSSSSQETPSSIVPLANLPPSIERELEELEGIPSPSSSVEVDLSSLIADIRGRYTSQESVPQLPFPTLSGLARSNSMPADSSHTLTTISLFNTKSMDDLVTLVNLKNGAPSRIRARWTNLEGPSSNPNPSPVTKTRFKVKAFFEKKLLKGKM</sequence>
<name>A0ABS8SAQ2_DATST</name>
<feature type="non-terminal residue" evidence="2">
    <location>
        <position position="1"/>
    </location>
</feature>
<feature type="non-terminal residue" evidence="2">
    <location>
        <position position="159"/>
    </location>
</feature>
<evidence type="ECO:0000313" key="3">
    <source>
        <dbReference type="Proteomes" id="UP000823775"/>
    </source>
</evidence>
<organism evidence="2 3">
    <name type="scientific">Datura stramonium</name>
    <name type="common">Jimsonweed</name>
    <name type="synonym">Common thornapple</name>
    <dbReference type="NCBI Taxonomy" id="4076"/>
    <lineage>
        <taxon>Eukaryota</taxon>
        <taxon>Viridiplantae</taxon>
        <taxon>Streptophyta</taxon>
        <taxon>Embryophyta</taxon>
        <taxon>Tracheophyta</taxon>
        <taxon>Spermatophyta</taxon>
        <taxon>Magnoliopsida</taxon>
        <taxon>eudicotyledons</taxon>
        <taxon>Gunneridae</taxon>
        <taxon>Pentapetalae</taxon>
        <taxon>asterids</taxon>
        <taxon>lamiids</taxon>
        <taxon>Solanales</taxon>
        <taxon>Solanaceae</taxon>
        <taxon>Solanoideae</taxon>
        <taxon>Datureae</taxon>
        <taxon>Datura</taxon>
    </lineage>
</organism>
<comment type="caution">
    <text evidence="2">The sequence shown here is derived from an EMBL/GenBank/DDBJ whole genome shotgun (WGS) entry which is preliminary data.</text>
</comment>
<protein>
    <submittedName>
        <fullName evidence="2">Uncharacterized protein</fullName>
    </submittedName>
</protein>
<feature type="region of interest" description="Disordered" evidence="1">
    <location>
        <begin position="1"/>
        <end position="23"/>
    </location>
</feature>
<reference evidence="2 3" key="1">
    <citation type="journal article" date="2021" name="BMC Genomics">
        <title>Datura genome reveals duplications of psychoactive alkaloid biosynthetic genes and high mutation rate following tissue culture.</title>
        <authorList>
            <person name="Rajewski A."/>
            <person name="Carter-House D."/>
            <person name="Stajich J."/>
            <person name="Litt A."/>
        </authorList>
    </citation>
    <scope>NUCLEOTIDE SEQUENCE [LARGE SCALE GENOMIC DNA]</scope>
    <source>
        <strain evidence="2">AR-01</strain>
    </source>
</reference>
<dbReference type="EMBL" id="JACEIK010000377">
    <property type="protein sequence ID" value="MCD7455922.1"/>
    <property type="molecule type" value="Genomic_DNA"/>
</dbReference>